<evidence type="ECO:0000256" key="1">
    <source>
        <dbReference type="ARBA" id="ARBA00022801"/>
    </source>
</evidence>
<dbReference type="SUPFAM" id="SSF53474">
    <property type="entry name" value="alpha/beta-Hydrolases"/>
    <property type="match status" value="1"/>
</dbReference>
<dbReference type="Proteomes" id="UP000651852">
    <property type="component" value="Unassembled WGS sequence"/>
</dbReference>
<feature type="domain" description="PET hydrolase/cutinase-like" evidence="5">
    <location>
        <begin position="131"/>
        <end position="232"/>
    </location>
</feature>
<protein>
    <submittedName>
        <fullName evidence="6">Dienelactone hydrolase</fullName>
    </submittedName>
</protein>
<keyword evidence="1 6" id="KW-0378">Hydrolase</keyword>
<feature type="signal peptide" evidence="4">
    <location>
        <begin position="1"/>
        <end position="23"/>
    </location>
</feature>
<keyword evidence="2" id="KW-0442">Lipid degradation</keyword>
<organism evidence="6 7">
    <name type="scientific">Pseudomonas folii</name>
    <dbReference type="NCBI Taxonomy" id="2762593"/>
    <lineage>
        <taxon>Bacteria</taxon>
        <taxon>Pseudomonadati</taxon>
        <taxon>Pseudomonadota</taxon>
        <taxon>Gammaproteobacteria</taxon>
        <taxon>Pseudomonadales</taxon>
        <taxon>Pseudomonadaceae</taxon>
        <taxon>Pseudomonas</taxon>
    </lineage>
</organism>
<dbReference type="Pfam" id="PF12740">
    <property type="entry name" value="PETase"/>
    <property type="match status" value="1"/>
</dbReference>
<evidence type="ECO:0000256" key="2">
    <source>
        <dbReference type="ARBA" id="ARBA00022963"/>
    </source>
</evidence>
<dbReference type="GO" id="GO:0016787">
    <property type="term" value="F:hydrolase activity"/>
    <property type="evidence" value="ECO:0007669"/>
    <property type="project" value="UniProtKB-KW"/>
</dbReference>
<dbReference type="PANTHER" id="PTHR10272:SF0">
    <property type="entry name" value="PLATELET-ACTIVATING FACTOR ACETYLHYDROLASE"/>
    <property type="match status" value="1"/>
</dbReference>
<sequence length="446" mass="48527">MNYGPLKVVSLLLVWSLSCSALALNGDPRPDAPELAARGAYQVGVRTVDVIHRDQLNILAATSADSNPRYDRPLRLEVWYPAQLKTGQAELSTYTDVLGAGANNPARPNTAFTFEGRAAREAQPLKDKAFPLVIVSHGYPGSRLQMSYLTEFLASHGYVVVAIDHTESTRADRAGFASTLLNRPLDILFVLDQVTEWAKSGSGNPFAGKIDVSHTALLGYSMGGYGVLNAAGVGTGAAALRFVPGAALQARQAGNPDFEAKRDIRIKALIAFAPWGGQQNLFDEKGLAGLRVPSLFIAGDQDDVAGYADGVRRLAEGAKNADRYLLVYENARHNIAPNPPPAAASSHPDDFSAYAEPVWDSSRINNINQQFVLAFLDQQLKSIDRQPWLTLVPRAADGKWSKDETGREKPDHTYWKGFKNRSALGLEFYHWPAQATPSSTTQRDPQ</sequence>
<evidence type="ECO:0000313" key="6">
    <source>
        <dbReference type="EMBL" id="MBC3952958.1"/>
    </source>
</evidence>
<reference evidence="6 7" key="1">
    <citation type="submission" date="2020-08" db="EMBL/GenBank/DDBJ databases">
        <title>Putative novel bacterial strains isolated from necrotic wheat leaf tissues caused by Xanthomonas translucens.</title>
        <authorList>
            <person name="Tambong J.T."/>
        </authorList>
    </citation>
    <scope>NUCLEOTIDE SEQUENCE [LARGE SCALE GENOMIC DNA]</scope>
    <source>
        <strain evidence="6 7">DOAB 1069</strain>
    </source>
</reference>
<keyword evidence="4" id="KW-0732">Signal</keyword>
<evidence type="ECO:0000256" key="3">
    <source>
        <dbReference type="ARBA" id="ARBA00023098"/>
    </source>
</evidence>
<feature type="chain" id="PRO_5046146886" evidence="4">
    <location>
        <begin position="24"/>
        <end position="446"/>
    </location>
</feature>
<dbReference type="InterPro" id="IPR029058">
    <property type="entry name" value="AB_hydrolase_fold"/>
</dbReference>
<keyword evidence="7" id="KW-1185">Reference proteome</keyword>
<dbReference type="RefSeq" id="WP_187523105.1">
    <property type="nucleotide sequence ID" value="NZ_JACONW010000195.1"/>
</dbReference>
<gene>
    <name evidence="6" type="ORF">H8S59_24580</name>
</gene>
<dbReference type="Gene3D" id="3.40.50.1820">
    <property type="entry name" value="alpha/beta hydrolase"/>
    <property type="match status" value="1"/>
</dbReference>
<keyword evidence="3" id="KW-0443">Lipid metabolism</keyword>
<dbReference type="PANTHER" id="PTHR10272">
    <property type="entry name" value="PLATELET-ACTIVATING FACTOR ACETYLHYDROLASE"/>
    <property type="match status" value="1"/>
</dbReference>
<comment type="caution">
    <text evidence="6">The sequence shown here is derived from an EMBL/GenBank/DDBJ whole genome shotgun (WGS) entry which is preliminary data.</text>
</comment>
<evidence type="ECO:0000256" key="4">
    <source>
        <dbReference type="SAM" id="SignalP"/>
    </source>
</evidence>
<accession>A0ABR7B704</accession>
<evidence type="ECO:0000259" key="5">
    <source>
        <dbReference type="Pfam" id="PF12740"/>
    </source>
</evidence>
<name>A0ABR7B704_9PSED</name>
<evidence type="ECO:0000313" key="7">
    <source>
        <dbReference type="Proteomes" id="UP000651852"/>
    </source>
</evidence>
<proteinExistence type="predicted"/>
<dbReference type="PROSITE" id="PS51257">
    <property type="entry name" value="PROKAR_LIPOPROTEIN"/>
    <property type="match status" value="1"/>
</dbReference>
<dbReference type="InterPro" id="IPR041127">
    <property type="entry name" value="PET_hydrolase/cutinase-like"/>
</dbReference>
<dbReference type="EMBL" id="JACONW010000195">
    <property type="protein sequence ID" value="MBC3952958.1"/>
    <property type="molecule type" value="Genomic_DNA"/>
</dbReference>